<dbReference type="Pfam" id="PF04199">
    <property type="entry name" value="Cyclase"/>
    <property type="match status" value="1"/>
</dbReference>
<dbReference type="SUPFAM" id="SSF102198">
    <property type="entry name" value="Putative cyclase"/>
    <property type="match status" value="1"/>
</dbReference>
<dbReference type="HOGENOM" id="CLU_030671_1_0_1"/>
<dbReference type="STRING" id="1182543.W9VDX2"/>
<dbReference type="OrthoDB" id="5396at2759"/>
<evidence type="ECO:0000256" key="1">
    <source>
        <dbReference type="ARBA" id="ARBA00007865"/>
    </source>
</evidence>
<gene>
    <name evidence="2" type="ORF">A1O5_13125</name>
</gene>
<dbReference type="GO" id="GO:0019441">
    <property type="term" value="P:L-tryptophan catabolic process to kynurenine"/>
    <property type="evidence" value="ECO:0007669"/>
    <property type="project" value="InterPro"/>
</dbReference>
<sequence>MSIPKSFPTFEEIENNSPRYSAWGIWENPQLGALNYLSDSVVLKTAKQEIQTGTRVGLNLPLDFVDPPLLGRRGFERHIINKAPRVINDDVITFNTQGSSQWDSFRHFAYQDEAKFYNNVTQSDIHDDPNSGVNGMEAWSASGIAGRGVLIDYYAWARQKGIHYDPLKTHAIRLSEIKEIIKESNIELHRGDIFMLRTGFVDAYSTLDKSTRESYCSSHAFPGLEQSREVVRWLWEQQFAAVAADSPAFESSADPEFGMLHPILLSGWGTTIGELFDLRGLSKECERLGRWSFFLASSPLVYTGVVASPPNIMAIL</sequence>
<comment type="caution">
    <text evidence="2">The sequence shown here is derived from an EMBL/GenBank/DDBJ whole genome shotgun (WGS) entry which is preliminary data.</text>
</comment>
<dbReference type="PANTHER" id="PTHR34861">
    <property type="match status" value="1"/>
</dbReference>
<dbReference type="PANTHER" id="PTHR34861:SF11">
    <property type="entry name" value="CYCLASE"/>
    <property type="match status" value="1"/>
</dbReference>
<name>W9VDX2_9EURO</name>
<dbReference type="InterPro" id="IPR007325">
    <property type="entry name" value="KFase/CYL"/>
</dbReference>
<dbReference type="RefSeq" id="XP_007751882.1">
    <property type="nucleotide sequence ID" value="XM_007753692.1"/>
</dbReference>
<evidence type="ECO:0000313" key="2">
    <source>
        <dbReference type="EMBL" id="EXJ53673.1"/>
    </source>
</evidence>
<accession>W9VDX2</accession>
<organism evidence="2 3">
    <name type="scientific">Cladophialophora psammophila CBS 110553</name>
    <dbReference type="NCBI Taxonomy" id="1182543"/>
    <lineage>
        <taxon>Eukaryota</taxon>
        <taxon>Fungi</taxon>
        <taxon>Dikarya</taxon>
        <taxon>Ascomycota</taxon>
        <taxon>Pezizomycotina</taxon>
        <taxon>Eurotiomycetes</taxon>
        <taxon>Chaetothyriomycetidae</taxon>
        <taxon>Chaetothyriales</taxon>
        <taxon>Herpotrichiellaceae</taxon>
        <taxon>Cladophialophora</taxon>
    </lineage>
</organism>
<keyword evidence="3" id="KW-1185">Reference proteome</keyword>
<evidence type="ECO:0008006" key="4">
    <source>
        <dbReference type="Google" id="ProtNLM"/>
    </source>
</evidence>
<dbReference type="EMBL" id="AMGX01000042">
    <property type="protein sequence ID" value="EXJ53673.1"/>
    <property type="molecule type" value="Genomic_DNA"/>
</dbReference>
<dbReference type="GO" id="GO:0004061">
    <property type="term" value="F:arylformamidase activity"/>
    <property type="evidence" value="ECO:0007669"/>
    <property type="project" value="InterPro"/>
</dbReference>
<dbReference type="AlphaFoldDB" id="W9VDX2"/>
<dbReference type="Gene3D" id="3.50.30.50">
    <property type="entry name" value="Putative cyclase"/>
    <property type="match status" value="1"/>
</dbReference>
<dbReference type="Proteomes" id="UP000019471">
    <property type="component" value="Unassembled WGS sequence"/>
</dbReference>
<reference evidence="2 3" key="1">
    <citation type="submission" date="2013-03" db="EMBL/GenBank/DDBJ databases">
        <title>The Genome Sequence of Cladophialophora psammophila CBS 110553.</title>
        <authorList>
            <consortium name="The Broad Institute Genomics Platform"/>
            <person name="Cuomo C."/>
            <person name="de Hoog S."/>
            <person name="Gorbushina A."/>
            <person name="Walker B."/>
            <person name="Young S.K."/>
            <person name="Zeng Q."/>
            <person name="Gargeya S."/>
            <person name="Fitzgerald M."/>
            <person name="Haas B."/>
            <person name="Abouelleil A."/>
            <person name="Allen A.W."/>
            <person name="Alvarado L."/>
            <person name="Arachchi H.M."/>
            <person name="Berlin A.M."/>
            <person name="Chapman S.B."/>
            <person name="Gainer-Dewar J."/>
            <person name="Goldberg J."/>
            <person name="Griggs A."/>
            <person name="Gujja S."/>
            <person name="Hansen M."/>
            <person name="Howarth C."/>
            <person name="Imamovic A."/>
            <person name="Ireland A."/>
            <person name="Larimer J."/>
            <person name="McCowan C."/>
            <person name="Murphy C."/>
            <person name="Pearson M."/>
            <person name="Poon T.W."/>
            <person name="Priest M."/>
            <person name="Roberts A."/>
            <person name="Saif S."/>
            <person name="Shea T."/>
            <person name="Sisk P."/>
            <person name="Sykes S."/>
            <person name="Wortman J."/>
            <person name="Nusbaum C."/>
            <person name="Birren B."/>
        </authorList>
    </citation>
    <scope>NUCLEOTIDE SEQUENCE [LARGE SCALE GENOMIC DNA]</scope>
    <source>
        <strain evidence="2 3">CBS 110553</strain>
    </source>
</reference>
<dbReference type="eggNOG" id="ENOG502RKE6">
    <property type="taxonomic scope" value="Eukaryota"/>
</dbReference>
<dbReference type="GeneID" id="19197809"/>
<protein>
    <recommendedName>
        <fullName evidence="4">Cyclase</fullName>
    </recommendedName>
</protein>
<comment type="similarity">
    <text evidence="1">Belongs to the Cyclase 1 superfamily.</text>
</comment>
<dbReference type="InterPro" id="IPR037175">
    <property type="entry name" value="KFase_sf"/>
</dbReference>
<evidence type="ECO:0000313" key="3">
    <source>
        <dbReference type="Proteomes" id="UP000019471"/>
    </source>
</evidence>
<proteinExistence type="inferred from homology"/>